<accession>A0ABP3G2S5</accession>
<evidence type="ECO:0000256" key="1">
    <source>
        <dbReference type="SAM" id="MobiDB-lite"/>
    </source>
</evidence>
<feature type="region of interest" description="Disordered" evidence="1">
    <location>
        <begin position="1"/>
        <end position="27"/>
    </location>
</feature>
<organism evidence="2 3">
    <name type="scientific">Actinoallomurus spadix</name>
    <dbReference type="NCBI Taxonomy" id="79912"/>
    <lineage>
        <taxon>Bacteria</taxon>
        <taxon>Bacillati</taxon>
        <taxon>Actinomycetota</taxon>
        <taxon>Actinomycetes</taxon>
        <taxon>Streptosporangiales</taxon>
        <taxon>Thermomonosporaceae</taxon>
        <taxon>Actinoallomurus</taxon>
    </lineage>
</organism>
<proteinExistence type="predicted"/>
<gene>
    <name evidence="2" type="ORF">GCM10010151_20110</name>
</gene>
<evidence type="ECO:0000313" key="3">
    <source>
        <dbReference type="Proteomes" id="UP001501822"/>
    </source>
</evidence>
<comment type="caution">
    <text evidence="2">The sequence shown here is derived from an EMBL/GenBank/DDBJ whole genome shotgun (WGS) entry which is preliminary data.</text>
</comment>
<feature type="compositionally biased region" description="Low complexity" evidence="1">
    <location>
        <begin position="179"/>
        <end position="189"/>
    </location>
</feature>
<sequence length="189" mass="20361">MRALSQADAAALRHRETPPEPSGGTEESRAWYQEALYALYAVSRVSDLLLELGGPAGTSIMGRTGGRALDRAPLAVHEWFFTEVGLERLPPAAVFSPFHHEIFAVTTDEDADAVTVEDVLWPGHRFGDLLFCRAGVRVRAPSRLVDAAVATTSTPECLWRAGASCSSIAASSPRRRRPTSGTGTRTRTG</sequence>
<evidence type="ECO:0000313" key="2">
    <source>
        <dbReference type="EMBL" id="GAA0330261.1"/>
    </source>
</evidence>
<name>A0ABP3G2S5_9ACTN</name>
<dbReference type="EMBL" id="BAAABM010000015">
    <property type="protein sequence ID" value="GAA0330261.1"/>
    <property type="molecule type" value="Genomic_DNA"/>
</dbReference>
<reference evidence="3" key="1">
    <citation type="journal article" date="2019" name="Int. J. Syst. Evol. Microbiol.">
        <title>The Global Catalogue of Microorganisms (GCM) 10K type strain sequencing project: providing services to taxonomists for standard genome sequencing and annotation.</title>
        <authorList>
            <consortium name="The Broad Institute Genomics Platform"/>
            <consortium name="The Broad Institute Genome Sequencing Center for Infectious Disease"/>
            <person name="Wu L."/>
            <person name="Ma J."/>
        </authorList>
    </citation>
    <scope>NUCLEOTIDE SEQUENCE [LARGE SCALE GENOMIC DNA]</scope>
    <source>
        <strain evidence="3">JCM 3146</strain>
    </source>
</reference>
<dbReference type="Proteomes" id="UP001501822">
    <property type="component" value="Unassembled WGS sequence"/>
</dbReference>
<feature type="region of interest" description="Disordered" evidence="1">
    <location>
        <begin position="169"/>
        <end position="189"/>
    </location>
</feature>
<dbReference type="RefSeq" id="WP_252806698.1">
    <property type="nucleotide sequence ID" value="NZ_BAAABM010000015.1"/>
</dbReference>
<keyword evidence="3" id="KW-1185">Reference proteome</keyword>
<protein>
    <submittedName>
        <fullName evidence="2">Uncharacterized protein</fullName>
    </submittedName>
</protein>